<sequence length="312" mass="33399">MALCCSLLQDEPKTTRQIFKECVGSVVAVRGWAHLGEQSGAGVVISEDGLILCSYTTVPEGSEKIRVWFKGPKLYTAEYVAGSKHDEVSLIRIKPDAPLTPIRFGESAACDLGQAVFSIGNAQNSFINDDQPSFQRGIISGRYVLTDLKSGAYFRGELFETTAAVNEHMDGGVLLNDRGEMIGMITLNYTPNRWMGHAIPVDWIRKTLDRLKHDIAASTAAGAESDPGSGALGFTMKDEGGKVVVDTVVENGPADTAGLRAGDAILRISGEAVADAASARKRLDGLAAGSWVWLEVDAGGDIEKIKLRAEKK</sequence>
<evidence type="ECO:0000259" key="3">
    <source>
        <dbReference type="PROSITE" id="PS50106"/>
    </source>
</evidence>
<name>A0A1F6CIB6_HANXR</name>
<proteinExistence type="predicted"/>
<accession>A0A1F6CIB6</accession>
<feature type="domain" description="PDZ" evidence="3">
    <location>
        <begin position="229"/>
        <end position="273"/>
    </location>
</feature>
<dbReference type="Gene3D" id="2.40.10.120">
    <property type="match status" value="1"/>
</dbReference>
<dbReference type="PANTHER" id="PTHR43343:SF3">
    <property type="entry name" value="PROTEASE DO-LIKE 8, CHLOROPLASTIC"/>
    <property type="match status" value="1"/>
</dbReference>
<dbReference type="PROSITE" id="PS50106">
    <property type="entry name" value="PDZ"/>
    <property type="match status" value="1"/>
</dbReference>
<dbReference type="SUPFAM" id="SSF50494">
    <property type="entry name" value="Trypsin-like serine proteases"/>
    <property type="match status" value="1"/>
</dbReference>
<dbReference type="Gene3D" id="2.30.42.10">
    <property type="match status" value="1"/>
</dbReference>
<dbReference type="EMBL" id="MFKF01000242">
    <property type="protein sequence ID" value="OGG48868.1"/>
    <property type="molecule type" value="Genomic_DNA"/>
</dbReference>
<dbReference type="InterPro" id="IPR009003">
    <property type="entry name" value="Peptidase_S1_PA"/>
</dbReference>
<dbReference type="GO" id="GO:0004252">
    <property type="term" value="F:serine-type endopeptidase activity"/>
    <property type="evidence" value="ECO:0007669"/>
    <property type="project" value="InterPro"/>
</dbReference>
<dbReference type="GO" id="GO:0006508">
    <property type="term" value="P:proteolysis"/>
    <property type="evidence" value="ECO:0007669"/>
    <property type="project" value="UniProtKB-KW"/>
</dbReference>
<gene>
    <name evidence="4" type="ORF">A3F84_28140</name>
</gene>
<dbReference type="Pfam" id="PF13365">
    <property type="entry name" value="Trypsin_2"/>
    <property type="match status" value="1"/>
</dbReference>
<dbReference type="SMART" id="SM00228">
    <property type="entry name" value="PDZ"/>
    <property type="match status" value="1"/>
</dbReference>
<evidence type="ECO:0000313" key="5">
    <source>
        <dbReference type="Proteomes" id="UP000178606"/>
    </source>
</evidence>
<dbReference type="SUPFAM" id="SSF50156">
    <property type="entry name" value="PDZ domain-like"/>
    <property type="match status" value="1"/>
</dbReference>
<evidence type="ECO:0000313" key="4">
    <source>
        <dbReference type="EMBL" id="OGG48868.1"/>
    </source>
</evidence>
<evidence type="ECO:0000256" key="1">
    <source>
        <dbReference type="ARBA" id="ARBA00022670"/>
    </source>
</evidence>
<keyword evidence="2" id="KW-0378">Hydrolase</keyword>
<protein>
    <recommendedName>
        <fullName evidence="3">PDZ domain-containing protein</fullName>
    </recommendedName>
</protein>
<dbReference type="InterPro" id="IPR036034">
    <property type="entry name" value="PDZ_sf"/>
</dbReference>
<organism evidence="4 5">
    <name type="scientific">Handelsmanbacteria sp. (strain RIFCSPLOWO2_12_FULL_64_10)</name>
    <dbReference type="NCBI Taxonomy" id="1817868"/>
    <lineage>
        <taxon>Bacteria</taxon>
        <taxon>Candidatus Handelsmaniibacteriota</taxon>
    </lineage>
</organism>
<dbReference type="InterPro" id="IPR051201">
    <property type="entry name" value="Chloro_Bact_Ser_Proteases"/>
</dbReference>
<dbReference type="PRINTS" id="PR00834">
    <property type="entry name" value="PROTEASES2C"/>
</dbReference>
<dbReference type="AlphaFoldDB" id="A0A1F6CIB6"/>
<evidence type="ECO:0000256" key="2">
    <source>
        <dbReference type="ARBA" id="ARBA00022801"/>
    </source>
</evidence>
<keyword evidence="1" id="KW-0645">Protease</keyword>
<dbReference type="InterPro" id="IPR001478">
    <property type="entry name" value="PDZ"/>
</dbReference>
<comment type="caution">
    <text evidence="4">The sequence shown here is derived from an EMBL/GenBank/DDBJ whole genome shotgun (WGS) entry which is preliminary data.</text>
</comment>
<reference evidence="4 5" key="1">
    <citation type="journal article" date="2016" name="Nat. Commun.">
        <title>Thousands of microbial genomes shed light on interconnected biogeochemical processes in an aquifer system.</title>
        <authorList>
            <person name="Anantharaman K."/>
            <person name="Brown C.T."/>
            <person name="Hug L.A."/>
            <person name="Sharon I."/>
            <person name="Castelle C.J."/>
            <person name="Probst A.J."/>
            <person name="Thomas B.C."/>
            <person name="Singh A."/>
            <person name="Wilkins M.J."/>
            <person name="Karaoz U."/>
            <person name="Brodie E.L."/>
            <person name="Williams K.H."/>
            <person name="Hubbard S.S."/>
            <person name="Banfield J.F."/>
        </authorList>
    </citation>
    <scope>NUCLEOTIDE SEQUENCE [LARGE SCALE GENOMIC DNA]</scope>
    <source>
        <strain evidence="5">RIFCSPLOWO2_12_FULL_64_10</strain>
    </source>
</reference>
<dbReference type="InterPro" id="IPR001940">
    <property type="entry name" value="Peptidase_S1C"/>
</dbReference>
<dbReference type="Pfam" id="PF13180">
    <property type="entry name" value="PDZ_2"/>
    <property type="match status" value="1"/>
</dbReference>
<dbReference type="PANTHER" id="PTHR43343">
    <property type="entry name" value="PEPTIDASE S12"/>
    <property type="match status" value="1"/>
</dbReference>
<dbReference type="Proteomes" id="UP000178606">
    <property type="component" value="Unassembled WGS sequence"/>
</dbReference>